<dbReference type="GeneID" id="87858179"/>
<name>A0AAE0JH25_9PEZI</name>
<dbReference type="AlphaFoldDB" id="A0AAE0JH25"/>
<dbReference type="RefSeq" id="XP_062682441.1">
    <property type="nucleotide sequence ID" value="XM_062821025.1"/>
</dbReference>
<dbReference type="EMBL" id="JAUEPP010000003">
    <property type="protein sequence ID" value="KAK3347359.1"/>
    <property type="molecule type" value="Genomic_DNA"/>
</dbReference>
<accession>A0AAE0JH25</accession>
<protein>
    <recommendedName>
        <fullName evidence="4">Secreted protein</fullName>
    </recommendedName>
</protein>
<evidence type="ECO:0008006" key="4">
    <source>
        <dbReference type="Google" id="ProtNLM"/>
    </source>
</evidence>
<gene>
    <name evidence="2" type="ORF">B0H65DRAFT_147511</name>
</gene>
<organism evidence="2 3">
    <name type="scientific">Neurospora tetraspora</name>
    <dbReference type="NCBI Taxonomy" id="94610"/>
    <lineage>
        <taxon>Eukaryota</taxon>
        <taxon>Fungi</taxon>
        <taxon>Dikarya</taxon>
        <taxon>Ascomycota</taxon>
        <taxon>Pezizomycotina</taxon>
        <taxon>Sordariomycetes</taxon>
        <taxon>Sordariomycetidae</taxon>
        <taxon>Sordariales</taxon>
        <taxon>Sordariaceae</taxon>
        <taxon>Neurospora</taxon>
    </lineage>
</organism>
<keyword evidence="3" id="KW-1185">Reference proteome</keyword>
<reference evidence="2" key="1">
    <citation type="journal article" date="2023" name="Mol. Phylogenet. Evol.">
        <title>Genome-scale phylogeny and comparative genomics of the fungal order Sordariales.</title>
        <authorList>
            <person name="Hensen N."/>
            <person name="Bonometti L."/>
            <person name="Westerberg I."/>
            <person name="Brannstrom I.O."/>
            <person name="Guillou S."/>
            <person name="Cros-Aarteil S."/>
            <person name="Calhoun S."/>
            <person name="Haridas S."/>
            <person name="Kuo A."/>
            <person name="Mondo S."/>
            <person name="Pangilinan J."/>
            <person name="Riley R."/>
            <person name="LaButti K."/>
            <person name="Andreopoulos B."/>
            <person name="Lipzen A."/>
            <person name="Chen C."/>
            <person name="Yan M."/>
            <person name="Daum C."/>
            <person name="Ng V."/>
            <person name="Clum A."/>
            <person name="Steindorff A."/>
            <person name="Ohm R.A."/>
            <person name="Martin F."/>
            <person name="Silar P."/>
            <person name="Natvig D.O."/>
            <person name="Lalanne C."/>
            <person name="Gautier V."/>
            <person name="Ament-Velasquez S.L."/>
            <person name="Kruys A."/>
            <person name="Hutchinson M.I."/>
            <person name="Powell A.J."/>
            <person name="Barry K."/>
            <person name="Miller A.N."/>
            <person name="Grigoriev I.V."/>
            <person name="Debuchy R."/>
            <person name="Gladieux P."/>
            <person name="Hiltunen Thoren M."/>
            <person name="Johannesson H."/>
        </authorList>
    </citation>
    <scope>NUCLEOTIDE SEQUENCE</scope>
    <source>
        <strain evidence="2">CBS 560.94</strain>
    </source>
</reference>
<reference evidence="2" key="2">
    <citation type="submission" date="2023-06" db="EMBL/GenBank/DDBJ databases">
        <authorList>
            <consortium name="Lawrence Berkeley National Laboratory"/>
            <person name="Haridas S."/>
            <person name="Hensen N."/>
            <person name="Bonometti L."/>
            <person name="Westerberg I."/>
            <person name="Brannstrom I.O."/>
            <person name="Guillou S."/>
            <person name="Cros-Aarteil S."/>
            <person name="Calhoun S."/>
            <person name="Kuo A."/>
            <person name="Mondo S."/>
            <person name="Pangilinan J."/>
            <person name="Riley R."/>
            <person name="Labutti K."/>
            <person name="Andreopoulos B."/>
            <person name="Lipzen A."/>
            <person name="Chen C."/>
            <person name="Yanf M."/>
            <person name="Daum C."/>
            <person name="Ng V."/>
            <person name="Clum A."/>
            <person name="Steindorff A."/>
            <person name="Ohm R."/>
            <person name="Martin F."/>
            <person name="Silar P."/>
            <person name="Natvig D."/>
            <person name="Lalanne C."/>
            <person name="Gautier V."/>
            <person name="Ament-Velasquez S.L."/>
            <person name="Kruys A."/>
            <person name="Hutchinson M.I."/>
            <person name="Powell A.J."/>
            <person name="Barry K."/>
            <person name="Miller A.N."/>
            <person name="Grigoriev I.V."/>
            <person name="Debuchy R."/>
            <person name="Gladieux P."/>
            <person name="Thoren M.H."/>
            <person name="Johannesson H."/>
        </authorList>
    </citation>
    <scope>NUCLEOTIDE SEQUENCE</scope>
    <source>
        <strain evidence="2">CBS 560.94</strain>
    </source>
</reference>
<evidence type="ECO:0000256" key="1">
    <source>
        <dbReference type="SAM" id="SignalP"/>
    </source>
</evidence>
<sequence length="120" mass="13814">MTLMSLLVTNLSTFSAGVVAPCGVKRSILRPQSFSVPDNHRPAQQQHSTCRVHYIHTCCNLQRPSQSHGKPARYHTWNPERLMSCISKRRSKSDRVESSWLWILRSLFSCWHRHVLGGDM</sequence>
<feature type="signal peptide" evidence="1">
    <location>
        <begin position="1"/>
        <end position="16"/>
    </location>
</feature>
<proteinExistence type="predicted"/>
<evidence type="ECO:0000313" key="2">
    <source>
        <dbReference type="EMBL" id="KAK3347359.1"/>
    </source>
</evidence>
<dbReference type="Proteomes" id="UP001278500">
    <property type="component" value="Unassembled WGS sequence"/>
</dbReference>
<comment type="caution">
    <text evidence="2">The sequence shown here is derived from an EMBL/GenBank/DDBJ whole genome shotgun (WGS) entry which is preliminary data.</text>
</comment>
<keyword evidence="1" id="KW-0732">Signal</keyword>
<feature type="chain" id="PRO_5042054127" description="Secreted protein" evidence="1">
    <location>
        <begin position="17"/>
        <end position="120"/>
    </location>
</feature>
<evidence type="ECO:0000313" key="3">
    <source>
        <dbReference type="Proteomes" id="UP001278500"/>
    </source>
</evidence>